<protein>
    <recommendedName>
        <fullName evidence="3">GxxExxY protein</fullName>
    </recommendedName>
</protein>
<accession>S2E1P9</accession>
<keyword evidence="2" id="KW-1185">Reference proteome</keyword>
<proteinExistence type="predicted"/>
<sequence>MIYENDISYEIRGAIYSVYNNIGPGLLESIYESALDYELKKLGLKTKRQVVLPFHYCGDQLGSFRLDLLVNDKVIVEVKSVAELLPVHHKQLISYLKLSNFRLGILVNFNVNNINEGIFRKVNGL</sequence>
<comment type="caution">
    <text evidence="1">The sequence shown here is derived from an EMBL/GenBank/DDBJ whole genome shotgun (WGS) entry which is preliminary data.</text>
</comment>
<evidence type="ECO:0000313" key="1">
    <source>
        <dbReference type="EMBL" id="EOZ95998.1"/>
    </source>
</evidence>
<evidence type="ECO:0008006" key="3">
    <source>
        <dbReference type="Google" id="ProtNLM"/>
    </source>
</evidence>
<name>S2E1P9_INDAL</name>
<gene>
    <name evidence="1" type="ORF">A33Q_2591</name>
</gene>
<dbReference type="Proteomes" id="UP000006073">
    <property type="component" value="Unassembled WGS sequence"/>
</dbReference>
<reference evidence="1 2" key="1">
    <citation type="journal article" date="2013" name="Genome Announc.">
        <title>Draft Genome Sequence of Indibacter alkaliphilus Strain LW1T, Isolated from Lonar Lake, a Haloalkaline Lake in the Buldana District of Maharashtra, India.</title>
        <authorList>
            <person name="Singh A."/>
            <person name="Kumar Jangir P."/>
            <person name="Sharma R."/>
            <person name="Singh A."/>
            <person name="Kumar Pinnaka A."/>
            <person name="Shivaji S."/>
        </authorList>
    </citation>
    <scope>NUCLEOTIDE SEQUENCE [LARGE SCALE GENOMIC DNA]</scope>
    <source>
        <strain evidence="2">CCUG 57479 / KCTC 22604 / LW1</strain>
    </source>
</reference>
<dbReference type="InterPro" id="IPR026350">
    <property type="entry name" value="GxxExxY"/>
</dbReference>
<dbReference type="NCBIfam" id="TIGR04256">
    <property type="entry name" value="GxxExxY"/>
    <property type="match status" value="1"/>
</dbReference>
<dbReference type="RefSeq" id="WP_009034874.1">
    <property type="nucleotide sequence ID" value="NZ_ALWO02000036.1"/>
</dbReference>
<dbReference type="AlphaFoldDB" id="S2E1P9"/>
<dbReference type="Pfam" id="PF13366">
    <property type="entry name" value="PDDEXK_3"/>
    <property type="match status" value="1"/>
</dbReference>
<dbReference type="EMBL" id="ALWO02000036">
    <property type="protein sequence ID" value="EOZ95998.1"/>
    <property type="molecule type" value="Genomic_DNA"/>
</dbReference>
<dbReference type="STRING" id="1189612.A33Q_2591"/>
<dbReference type="eggNOG" id="COG0614">
    <property type="taxonomic scope" value="Bacteria"/>
</dbReference>
<organism evidence="1 2">
    <name type="scientific">Indibacter alkaliphilus (strain CCUG 57479 / KCTC 22604 / LW1)</name>
    <dbReference type="NCBI Taxonomy" id="1189612"/>
    <lineage>
        <taxon>Bacteria</taxon>
        <taxon>Pseudomonadati</taxon>
        <taxon>Bacteroidota</taxon>
        <taxon>Cytophagia</taxon>
        <taxon>Cytophagales</taxon>
        <taxon>Cyclobacteriaceae</taxon>
    </lineage>
</organism>
<evidence type="ECO:0000313" key="2">
    <source>
        <dbReference type="Proteomes" id="UP000006073"/>
    </source>
</evidence>